<feature type="transmembrane region" description="Helical" evidence="5">
    <location>
        <begin position="38"/>
        <end position="57"/>
    </location>
</feature>
<evidence type="ECO:0000313" key="8">
    <source>
        <dbReference type="Proteomes" id="UP000291343"/>
    </source>
</evidence>
<dbReference type="PANTHER" id="PTHR11662">
    <property type="entry name" value="SOLUTE CARRIER FAMILY 17"/>
    <property type="match status" value="1"/>
</dbReference>
<dbReference type="OrthoDB" id="2985014at2759"/>
<dbReference type="InterPro" id="IPR036259">
    <property type="entry name" value="MFS_trans_sf"/>
</dbReference>
<dbReference type="STRING" id="195883.A0A482XBY0"/>
<comment type="caution">
    <text evidence="7">The sequence shown here is derived from an EMBL/GenBank/DDBJ whole genome shotgun (WGS) entry which is preliminary data.</text>
</comment>
<sequence length="77" mass="8460">KLDWDAKTKGLVLSSFFWGYIVTQIPAGHIAGKFGPKFLLGGSMIVCGILTLLTPIISMQAGWKFLCFLRLLEGLCQ</sequence>
<comment type="subcellular location">
    <subcellularLocation>
        <location evidence="1">Membrane</location>
        <topology evidence="1">Multi-pass membrane protein</topology>
    </subcellularLocation>
</comment>
<dbReference type="Gene3D" id="1.20.120.540">
    <property type="entry name" value="Voltage-gated potassium channels"/>
    <property type="match status" value="1"/>
</dbReference>
<feature type="non-terminal residue" evidence="7">
    <location>
        <position position="1"/>
    </location>
</feature>
<dbReference type="InterPro" id="IPR050382">
    <property type="entry name" value="MFS_Na/Anion_cotransporter"/>
</dbReference>
<organism evidence="7 8">
    <name type="scientific">Laodelphax striatellus</name>
    <name type="common">Small brown planthopper</name>
    <name type="synonym">Delphax striatella</name>
    <dbReference type="NCBI Taxonomy" id="195883"/>
    <lineage>
        <taxon>Eukaryota</taxon>
        <taxon>Metazoa</taxon>
        <taxon>Ecdysozoa</taxon>
        <taxon>Arthropoda</taxon>
        <taxon>Hexapoda</taxon>
        <taxon>Insecta</taxon>
        <taxon>Pterygota</taxon>
        <taxon>Neoptera</taxon>
        <taxon>Paraneoptera</taxon>
        <taxon>Hemiptera</taxon>
        <taxon>Auchenorrhyncha</taxon>
        <taxon>Fulgoroidea</taxon>
        <taxon>Delphacidae</taxon>
        <taxon>Criomorphinae</taxon>
        <taxon>Laodelphax</taxon>
    </lineage>
</organism>
<dbReference type="InParanoid" id="A0A482XBY0"/>
<dbReference type="AlphaFoldDB" id="A0A482XBY0"/>
<dbReference type="InterPro" id="IPR027378">
    <property type="entry name" value="Nucleotide_channel_N"/>
</dbReference>
<keyword evidence="4 5" id="KW-0472">Membrane</keyword>
<dbReference type="SMR" id="A0A482XBY0"/>
<feature type="non-terminal residue" evidence="7">
    <location>
        <position position="77"/>
    </location>
</feature>
<keyword evidence="3 5" id="KW-1133">Transmembrane helix</keyword>
<protein>
    <recommendedName>
        <fullName evidence="6">Major facilitator superfamily (MFS) profile domain-containing protein</fullName>
    </recommendedName>
</protein>
<feature type="domain" description="Major facilitator superfamily (MFS) profile" evidence="6">
    <location>
        <begin position="1"/>
        <end position="77"/>
    </location>
</feature>
<dbReference type="Proteomes" id="UP000291343">
    <property type="component" value="Unassembled WGS sequence"/>
</dbReference>
<accession>A0A482XBY0</accession>
<evidence type="ECO:0000256" key="2">
    <source>
        <dbReference type="ARBA" id="ARBA00022692"/>
    </source>
</evidence>
<evidence type="ECO:0000256" key="1">
    <source>
        <dbReference type="ARBA" id="ARBA00004141"/>
    </source>
</evidence>
<dbReference type="EMBL" id="QKKF02014155">
    <property type="protein sequence ID" value="RZF42791.1"/>
    <property type="molecule type" value="Genomic_DNA"/>
</dbReference>
<dbReference type="GO" id="GO:0006820">
    <property type="term" value="P:monoatomic anion transport"/>
    <property type="evidence" value="ECO:0007669"/>
    <property type="project" value="TreeGrafter"/>
</dbReference>
<dbReference type="SUPFAM" id="SSF103473">
    <property type="entry name" value="MFS general substrate transporter"/>
    <property type="match status" value="1"/>
</dbReference>
<dbReference type="Pfam" id="PF07690">
    <property type="entry name" value="MFS_1"/>
    <property type="match status" value="1"/>
</dbReference>
<feature type="transmembrane region" description="Helical" evidence="5">
    <location>
        <begin position="12"/>
        <end position="32"/>
    </location>
</feature>
<dbReference type="PROSITE" id="PS50850">
    <property type="entry name" value="MFS"/>
    <property type="match status" value="1"/>
</dbReference>
<gene>
    <name evidence="7" type="ORF">LSTR_LSTR015808</name>
</gene>
<keyword evidence="2 5" id="KW-0812">Transmembrane</keyword>
<dbReference type="InterPro" id="IPR011701">
    <property type="entry name" value="MFS"/>
</dbReference>
<dbReference type="GO" id="GO:0016020">
    <property type="term" value="C:membrane"/>
    <property type="evidence" value="ECO:0007669"/>
    <property type="project" value="UniProtKB-SubCell"/>
</dbReference>
<evidence type="ECO:0000259" key="6">
    <source>
        <dbReference type="PROSITE" id="PS50850"/>
    </source>
</evidence>
<dbReference type="InterPro" id="IPR020846">
    <property type="entry name" value="MFS_dom"/>
</dbReference>
<evidence type="ECO:0000256" key="5">
    <source>
        <dbReference type="SAM" id="Phobius"/>
    </source>
</evidence>
<name>A0A482XBY0_LAOST</name>
<keyword evidence="8" id="KW-1185">Reference proteome</keyword>
<dbReference type="GO" id="GO:0022857">
    <property type="term" value="F:transmembrane transporter activity"/>
    <property type="evidence" value="ECO:0007669"/>
    <property type="project" value="InterPro"/>
</dbReference>
<proteinExistence type="predicted"/>
<reference evidence="7 8" key="1">
    <citation type="journal article" date="2017" name="Gigascience">
        <title>Genome sequence of the small brown planthopper, Laodelphax striatellus.</title>
        <authorList>
            <person name="Zhu J."/>
            <person name="Jiang F."/>
            <person name="Wang X."/>
            <person name="Yang P."/>
            <person name="Bao Y."/>
            <person name="Zhao W."/>
            <person name="Wang W."/>
            <person name="Lu H."/>
            <person name="Wang Q."/>
            <person name="Cui N."/>
            <person name="Li J."/>
            <person name="Chen X."/>
            <person name="Luo L."/>
            <person name="Yu J."/>
            <person name="Kang L."/>
            <person name="Cui F."/>
        </authorList>
    </citation>
    <scope>NUCLEOTIDE SEQUENCE [LARGE SCALE GENOMIC DNA]</scope>
    <source>
        <strain evidence="7">Lst14</strain>
    </source>
</reference>
<dbReference type="PANTHER" id="PTHR11662:SF280">
    <property type="entry name" value="FI21844P1-RELATED"/>
    <property type="match status" value="1"/>
</dbReference>
<evidence type="ECO:0000256" key="3">
    <source>
        <dbReference type="ARBA" id="ARBA00022989"/>
    </source>
</evidence>
<evidence type="ECO:0000313" key="7">
    <source>
        <dbReference type="EMBL" id="RZF42791.1"/>
    </source>
</evidence>
<evidence type="ECO:0000256" key="4">
    <source>
        <dbReference type="ARBA" id="ARBA00023136"/>
    </source>
</evidence>